<feature type="transmembrane region" description="Helical" evidence="6">
    <location>
        <begin position="258"/>
        <end position="277"/>
    </location>
</feature>
<dbReference type="SUPFAM" id="SSF103473">
    <property type="entry name" value="MFS general substrate transporter"/>
    <property type="match status" value="1"/>
</dbReference>
<evidence type="ECO:0000313" key="9">
    <source>
        <dbReference type="Proteomes" id="UP000240883"/>
    </source>
</evidence>
<dbReference type="PANTHER" id="PTHR23501">
    <property type="entry name" value="MAJOR FACILITATOR SUPERFAMILY"/>
    <property type="match status" value="1"/>
</dbReference>
<sequence length="609" mass="64963">MSSPRRSTQLEEQKLAPPPATQNLPTGGRLFILVTCICTAVFLQALDTTIISTAIPKIVRQFHSLSDVGWYGSGYFLTTCACQLIWGRIYTFYNLKNAYLASITIFEVGSLICGLATSSVMLIVGRAIAGLGSAGIFAGSFIIVAFSTKPASRPKYSALLGSMYGISSVIGPLVGGAFSDKVTWRWCFFINLPLGAVVLAGIVFFLRQPAQNAALRSLPNSEKIKRLDWHGTLIFIGTLTSLFIALEWGGERYPWSDQRIVVLLFFFALGICGWVAIQYWKGESGTVPARIIGQRSIWTAAFSCYAMGGSFFILLYFISIYFQAIKDSSPLKSGIQSLPTLLGLTIGMTIAGHTHKWVKYHAAYMIASSVIATIGCGLISTWTPASNSPRWIGYQALFGIGQGFGWQQPLLIAQAFLEAKDIPIGTALMSGVKLFGGATFISVGSAVFNNKLKAYLRAIPGLDEHAVIHAGASGLREAVHDPAMLADVKEAYSKALKATFLISLVMSCLAVAGAFGVEWKLAPVKKPGVPGGGPPQLQGPPQVPPKGAGTVPASGGHGGADGESRLALVPSRPPPQPPMQMSTGMPPVSRVQGYSISRPIATAGQVDRF</sequence>
<feature type="transmembrane region" description="Helical" evidence="6">
    <location>
        <begin position="183"/>
        <end position="206"/>
    </location>
</feature>
<name>A0A2T2P5H2_CORCC</name>
<dbReference type="FunFam" id="1.20.1250.20:FF:000196">
    <property type="entry name" value="MFS toxin efflux pump (AflT)"/>
    <property type="match status" value="1"/>
</dbReference>
<organism evidence="8 9">
    <name type="scientific">Corynespora cassiicola Philippines</name>
    <dbReference type="NCBI Taxonomy" id="1448308"/>
    <lineage>
        <taxon>Eukaryota</taxon>
        <taxon>Fungi</taxon>
        <taxon>Dikarya</taxon>
        <taxon>Ascomycota</taxon>
        <taxon>Pezizomycotina</taxon>
        <taxon>Dothideomycetes</taxon>
        <taxon>Pleosporomycetidae</taxon>
        <taxon>Pleosporales</taxon>
        <taxon>Corynesporascaceae</taxon>
        <taxon>Corynespora</taxon>
    </lineage>
</organism>
<dbReference type="Pfam" id="PF07690">
    <property type="entry name" value="MFS_1"/>
    <property type="match status" value="1"/>
</dbReference>
<feature type="transmembrane region" description="Helical" evidence="6">
    <location>
        <begin position="123"/>
        <end position="146"/>
    </location>
</feature>
<dbReference type="PANTHER" id="PTHR23501:SF199">
    <property type="entry name" value="MFS EFFLUX TRANSPORTER INPD-RELATED"/>
    <property type="match status" value="1"/>
</dbReference>
<feature type="region of interest" description="Disordered" evidence="5">
    <location>
        <begin position="528"/>
        <end position="609"/>
    </location>
</feature>
<reference evidence="8 9" key="1">
    <citation type="journal article" date="2018" name="Front. Microbiol.">
        <title>Genome-Wide Analysis of Corynespora cassiicola Leaf Fall Disease Putative Effectors.</title>
        <authorList>
            <person name="Lopez D."/>
            <person name="Ribeiro S."/>
            <person name="Label P."/>
            <person name="Fumanal B."/>
            <person name="Venisse J.S."/>
            <person name="Kohler A."/>
            <person name="de Oliveira R.R."/>
            <person name="Labutti K."/>
            <person name="Lipzen A."/>
            <person name="Lail K."/>
            <person name="Bauer D."/>
            <person name="Ohm R.A."/>
            <person name="Barry K.W."/>
            <person name="Spatafora J."/>
            <person name="Grigoriev I.V."/>
            <person name="Martin F.M."/>
            <person name="Pujade-Renaud V."/>
        </authorList>
    </citation>
    <scope>NUCLEOTIDE SEQUENCE [LARGE SCALE GENOMIC DNA]</scope>
    <source>
        <strain evidence="8 9">Philippines</strain>
    </source>
</reference>
<gene>
    <name evidence="8" type="ORF">BS50DRAFT_482828</name>
</gene>
<feature type="transmembrane region" description="Helical" evidence="6">
    <location>
        <begin position="98"/>
        <end position="117"/>
    </location>
</feature>
<dbReference type="PRINTS" id="PR01036">
    <property type="entry name" value="TCRTETB"/>
</dbReference>
<dbReference type="InterPro" id="IPR036259">
    <property type="entry name" value="MFS_trans_sf"/>
</dbReference>
<comment type="subcellular location">
    <subcellularLocation>
        <location evidence="1">Membrane</location>
        <topology evidence="1">Multi-pass membrane protein</topology>
    </subcellularLocation>
</comment>
<evidence type="ECO:0000256" key="2">
    <source>
        <dbReference type="ARBA" id="ARBA00022692"/>
    </source>
</evidence>
<feature type="transmembrane region" description="Helical" evidence="6">
    <location>
        <begin position="68"/>
        <end position="86"/>
    </location>
</feature>
<protein>
    <submittedName>
        <fullName evidence="8">Major facilitator superfamily protein</fullName>
    </submittedName>
</protein>
<dbReference type="GO" id="GO:0005886">
    <property type="term" value="C:plasma membrane"/>
    <property type="evidence" value="ECO:0007669"/>
    <property type="project" value="TreeGrafter"/>
</dbReference>
<evidence type="ECO:0000259" key="7">
    <source>
        <dbReference type="PROSITE" id="PS50850"/>
    </source>
</evidence>
<feature type="transmembrane region" description="Helical" evidence="6">
    <location>
        <begin position="334"/>
        <end position="351"/>
    </location>
</feature>
<feature type="transmembrane region" description="Helical" evidence="6">
    <location>
        <begin position="158"/>
        <end position="177"/>
    </location>
</feature>
<keyword evidence="2 6" id="KW-0812">Transmembrane</keyword>
<keyword evidence="4 6" id="KW-0472">Membrane</keyword>
<keyword evidence="9" id="KW-1185">Reference proteome</keyword>
<feature type="transmembrane region" description="Helical" evidence="6">
    <location>
        <begin position="363"/>
        <end position="382"/>
    </location>
</feature>
<dbReference type="Gene3D" id="1.20.1250.20">
    <property type="entry name" value="MFS general substrate transporter like domains"/>
    <property type="match status" value="1"/>
</dbReference>
<dbReference type="InterPro" id="IPR011701">
    <property type="entry name" value="MFS"/>
</dbReference>
<keyword evidence="3 6" id="KW-1133">Transmembrane helix</keyword>
<dbReference type="FunFam" id="1.20.1720.10:FF:000012">
    <property type="entry name" value="MFS toxin efflux pump (AflT)"/>
    <property type="match status" value="1"/>
</dbReference>
<dbReference type="Proteomes" id="UP000240883">
    <property type="component" value="Unassembled WGS sequence"/>
</dbReference>
<evidence type="ECO:0000256" key="5">
    <source>
        <dbReference type="SAM" id="MobiDB-lite"/>
    </source>
</evidence>
<dbReference type="AlphaFoldDB" id="A0A2T2P5H2"/>
<dbReference type="InterPro" id="IPR020846">
    <property type="entry name" value="MFS_dom"/>
</dbReference>
<evidence type="ECO:0000256" key="1">
    <source>
        <dbReference type="ARBA" id="ARBA00004141"/>
    </source>
</evidence>
<evidence type="ECO:0000313" key="8">
    <source>
        <dbReference type="EMBL" id="PSN72922.1"/>
    </source>
</evidence>
<feature type="transmembrane region" description="Helical" evidence="6">
    <location>
        <begin position="227"/>
        <end position="246"/>
    </location>
</feature>
<feature type="domain" description="Major facilitator superfamily (MFS) profile" evidence="7">
    <location>
        <begin position="33"/>
        <end position="522"/>
    </location>
</feature>
<proteinExistence type="predicted"/>
<dbReference type="OrthoDB" id="10021397at2759"/>
<feature type="transmembrane region" description="Helical" evidence="6">
    <location>
        <begin position="30"/>
        <end position="56"/>
    </location>
</feature>
<evidence type="ECO:0000256" key="6">
    <source>
        <dbReference type="SAM" id="Phobius"/>
    </source>
</evidence>
<dbReference type="GO" id="GO:0022857">
    <property type="term" value="F:transmembrane transporter activity"/>
    <property type="evidence" value="ECO:0007669"/>
    <property type="project" value="InterPro"/>
</dbReference>
<feature type="transmembrane region" description="Helical" evidence="6">
    <location>
        <begin position="297"/>
        <end position="322"/>
    </location>
</feature>
<dbReference type="PROSITE" id="PS50850">
    <property type="entry name" value="MFS"/>
    <property type="match status" value="1"/>
</dbReference>
<accession>A0A2T2P5H2</accession>
<dbReference type="CDD" id="cd17502">
    <property type="entry name" value="MFS_Azr1_MDR_like"/>
    <property type="match status" value="1"/>
</dbReference>
<evidence type="ECO:0000256" key="4">
    <source>
        <dbReference type="ARBA" id="ARBA00023136"/>
    </source>
</evidence>
<dbReference type="EMBL" id="KZ678129">
    <property type="protein sequence ID" value="PSN72922.1"/>
    <property type="molecule type" value="Genomic_DNA"/>
</dbReference>
<feature type="transmembrane region" description="Helical" evidence="6">
    <location>
        <begin position="498"/>
        <end position="517"/>
    </location>
</feature>
<feature type="region of interest" description="Disordered" evidence="5">
    <location>
        <begin position="1"/>
        <end position="21"/>
    </location>
</feature>
<evidence type="ECO:0000256" key="3">
    <source>
        <dbReference type="ARBA" id="ARBA00022989"/>
    </source>
</evidence>